<keyword evidence="2" id="KW-1133">Transmembrane helix</keyword>
<feature type="transmembrane region" description="Helical" evidence="2">
    <location>
        <begin position="151"/>
        <end position="167"/>
    </location>
</feature>
<evidence type="ECO:0008006" key="5">
    <source>
        <dbReference type="Google" id="ProtNLM"/>
    </source>
</evidence>
<feature type="region of interest" description="Disordered" evidence="1">
    <location>
        <begin position="890"/>
        <end position="975"/>
    </location>
</feature>
<feature type="region of interest" description="Disordered" evidence="1">
    <location>
        <begin position="1051"/>
        <end position="1073"/>
    </location>
</feature>
<feature type="region of interest" description="Disordered" evidence="1">
    <location>
        <begin position="662"/>
        <end position="769"/>
    </location>
</feature>
<feature type="transmembrane region" description="Helical" evidence="2">
    <location>
        <begin position="55"/>
        <end position="74"/>
    </location>
</feature>
<evidence type="ECO:0000313" key="4">
    <source>
        <dbReference type="Proteomes" id="UP000216035"/>
    </source>
</evidence>
<keyword evidence="4" id="KW-1185">Reference proteome</keyword>
<evidence type="ECO:0000313" key="3">
    <source>
        <dbReference type="EMBL" id="OYQ43910.1"/>
    </source>
</evidence>
<protein>
    <recommendedName>
        <fullName evidence="5">DUF4175 domain-containing protein</fullName>
    </recommendedName>
</protein>
<accession>A0A255ZT58</accession>
<feature type="compositionally biased region" description="Low complexity" evidence="1">
    <location>
        <begin position="753"/>
        <end position="762"/>
    </location>
</feature>
<feature type="compositionally biased region" description="Low complexity" evidence="1">
    <location>
        <begin position="931"/>
        <end position="955"/>
    </location>
</feature>
<evidence type="ECO:0000256" key="1">
    <source>
        <dbReference type="SAM" id="MobiDB-lite"/>
    </source>
</evidence>
<proteinExistence type="predicted"/>
<gene>
    <name evidence="3" type="ORF">CHX27_08520</name>
</gene>
<keyword evidence="2" id="KW-0812">Transmembrane</keyword>
<feature type="compositionally biased region" description="Polar residues" evidence="1">
    <location>
        <begin position="1059"/>
        <end position="1072"/>
    </location>
</feature>
<evidence type="ECO:0000256" key="2">
    <source>
        <dbReference type="SAM" id="Phobius"/>
    </source>
</evidence>
<dbReference type="RefSeq" id="WP_094486343.1">
    <property type="nucleotide sequence ID" value="NZ_NOXX01000196.1"/>
</dbReference>
<keyword evidence="2" id="KW-0472">Membrane</keyword>
<comment type="caution">
    <text evidence="3">The sequence shown here is derived from an EMBL/GenBank/DDBJ whole genome shotgun (WGS) entry which is preliminary data.</text>
</comment>
<feature type="compositionally biased region" description="Gly residues" evidence="1">
    <location>
        <begin position="896"/>
        <end position="912"/>
    </location>
</feature>
<dbReference type="AlphaFoldDB" id="A0A255ZT58"/>
<feature type="region of interest" description="Disordered" evidence="1">
    <location>
        <begin position="562"/>
        <end position="593"/>
    </location>
</feature>
<feature type="compositionally biased region" description="Basic and acidic residues" evidence="1">
    <location>
        <begin position="671"/>
        <end position="728"/>
    </location>
</feature>
<sequence>MQQKIIFDKLEDFIRKYYFNEVLRGAIFFVGLGLLYLLFTSLIEYFLWLDSASRTVIFWMFVAVEVFLFARYLAWSLAKLFKIRKGINYKQASAIIGKHFSNVDDRLLNFLQLTAEPQKSELLLASIDQKAATLAPVPFTNAIDFSKTKRYLPLAILPILIVAYFFISGNSSVLSGSLNRVVRYSEYFAKPAPFKFVITSALLGVEGQSFTLRAETVGKVVPEQVSVLIGERTFLMDSEEPGVFTYEFTSLQEAVTFVLEANGFQSKEYILQVAQVPSIVDFKMRLQYPAYLQKRAELVSGTGNAVVPEGTLVSWILNTKATTAVYFNVPDGKQAFSNNDQTFSYSRKLRDALSYEITTANQRVSDYERLKYQISVVKDQYPTINAKHAPDSLGVAKEVVVGELADDHGLGKFQIVYYPAGKPQEERRFNFSAKSGLYDRFVFTFPSTLPVVEGVSYEYYFEIFDNDGVNGAKSARSEVFSQRIMTTDERNDQFLQDQKSAISNLEKSTNQQSKQLSELDKLQKLSREKDNLSFKDRQKLEDFIEKQKQTEEKMQKFAEKLKENLQKSELGKNDEEKKDLEKRLEKSEKVSEETQKLLDELKELGDKLKQEDLLEKMDKLEKMTKSQTRNLKQLVEMTKRFYVKKKAEQIAKKLDELAQKQEQLAEEQVPNEDKKQEDLKKEFEDVEKQLEQLKKDNEELKAPLEIPSDQKKEESVKEDMNKAGESLKQENQSGAKPKQKAAAKKMKEMSQTMAESMMSGESESNEEDAKTLRQILDNLLSFSFSEESLMKKFQSLQRSSPSYNTQLKKQQDLKQQFQHVDDSLFALSLRNPRIAEDVNKEIGEITYNIEKSLEQLVEGNVSRGTFHQQYVVSGSNKLADMLSETLNSMQMSMSGSGSGGKGTPSPGQGSGKDGQLPDIIQKQQGLGEKMGQQQGNKNQGNQPNGQQQGGSQPNGKEGGKSGSGKGEGESGEDGEGDAKAIMEIYKQQQQLRDALSKELERNGMTGAGQNALNQMKELEKQLLNQGFKNNLQQRVQAIKQELLKLEKAIREQGEDNKRQSQTNQKSFSNNAPEISPALRDYLNSIEILNRQALPLRAIYGKKVQNYFSND</sequence>
<organism evidence="3 4">
    <name type="scientific">Flavobacterium aurantiibacter</name>
    <dbReference type="NCBI Taxonomy" id="2023067"/>
    <lineage>
        <taxon>Bacteria</taxon>
        <taxon>Pseudomonadati</taxon>
        <taxon>Bacteroidota</taxon>
        <taxon>Flavobacteriia</taxon>
        <taxon>Flavobacteriales</taxon>
        <taxon>Flavobacteriaceae</taxon>
        <taxon>Flavobacterium</taxon>
    </lineage>
</organism>
<name>A0A255ZT58_9FLAO</name>
<reference evidence="3 4" key="1">
    <citation type="submission" date="2017-07" db="EMBL/GenBank/DDBJ databases">
        <title>Flavobacterium cyanobacteriorum sp. nov., isolated from cyanobacterial aggregates in a eutrophic lake.</title>
        <authorList>
            <person name="Cai H."/>
        </authorList>
    </citation>
    <scope>NUCLEOTIDE SEQUENCE [LARGE SCALE GENOMIC DNA]</scope>
    <source>
        <strain evidence="3 4">TH167</strain>
    </source>
</reference>
<dbReference type="Proteomes" id="UP000216035">
    <property type="component" value="Unassembled WGS sequence"/>
</dbReference>
<dbReference type="EMBL" id="NOXX01000196">
    <property type="protein sequence ID" value="OYQ43910.1"/>
    <property type="molecule type" value="Genomic_DNA"/>
</dbReference>
<dbReference type="OrthoDB" id="9812498at2"/>
<feature type="transmembrane region" description="Helical" evidence="2">
    <location>
        <begin position="21"/>
        <end position="43"/>
    </location>
</feature>